<sequence length="88" mass="10138">MEGKMQWKNTELGSSSSRFLLVLSLLSSLQAKAEIYTKGRLHLENGRSFLGEGLRLVVKGTTIRQNDRFIQPYQELEAIDICYKVYRL</sequence>
<protein>
    <submittedName>
        <fullName evidence="1">Uncharacterized protein</fullName>
    </submittedName>
</protein>
<dbReference type="EnsemblMetazoa" id="RPRC011727-RA">
    <property type="protein sequence ID" value="RPRC011727-PA"/>
    <property type="gene ID" value="RPRC011727"/>
</dbReference>
<evidence type="ECO:0000313" key="1">
    <source>
        <dbReference type="EnsemblMetazoa" id="RPRC011727-PA"/>
    </source>
</evidence>
<dbReference type="AlphaFoldDB" id="T1I608"/>
<dbReference type="EMBL" id="ACPB03008319">
    <property type="status" value="NOT_ANNOTATED_CDS"/>
    <property type="molecule type" value="Genomic_DNA"/>
</dbReference>
<keyword evidence="2" id="KW-1185">Reference proteome</keyword>
<organism evidence="1 2">
    <name type="scientific">Rhodnius prolixus</name>
    <name type="common">Triatomid bug</name>
    <dbReference type="NCBI Taxonomy" id="13249"/>
    <lineage>
        <taxon>Eukaryota</taxon>
        <taxon>Metazoa</taxon>
        <taxon>Ecdysozoa</taxon>
        <taxon>Arthropoda</taxon>
        <taxon>Hexapoda</taxon>
        <taxon>Insecta</taxon>
        <taxon>Pterygota</taxon>
        <taxon>Neoptera</taxon>
        <taxon>Paraneoptera</taxon>
        <taxon>Hemiptera</taxon>
        <taxon>Heteroptera</taxon>
        <taxon>Panheteroptera</taxon>
        <taxon>Cimicomorpha</taxon>
        <taxon>Reduviidae</taxon>
        <taxon>Triatominae</taxon>
        <taxon>Rhodnius</taxon>
    </lineage>
</organism>
<reference evidence="1" key="1">
    <citation type="submission" date="2015-05" db="UniProtKB">
        <authorList>
            <consortium name="EnsemblMetazoa"/>
        </authorList>
    </citation>
    <scope>IDENTIFICATION</scope>
</reference>
<dbReference type="HOGENOM" id="CLU_2471863_0_0_1"/>
<dbReference type="VEuPathDB" id="VectorBase:RPRC011727"/>
<name>T1I608_RHOPR</name>
<evidence type="ECO:0000313" key="2">
    <source>
        <dbReference type="Proteomes" id="UP000015103"/>
    </source>
</evidence>
<proteinExistence type="predicted"/>
<dbReference type="InParanoid" id="T1I608"/>
<accession>T1I608</accession>
<dbReference type="Proteomes" id="UP000015103">
    <property type="component" value="Unassembled WGS sequence"/>
</dbReference>